<gene>
    <name evidence="1" type="primary">8</name>
    <name evidence="1" type="ORF">SEA_HIYAA_8</name>
</gene>
<dbReference type="EMBL" id="MK279841">
    <property type="protein sequence ID" value="AZS06648.1"/>
    <property type="molecule type" value="Genomic_DNA"/>
</dbReference>
<dbReference type="RefSeq" id="YP_009818444.1">
    <property type="nucleotide sequence ID" value="NC_048139.1"/>
</dbReference>
<keyword evidence="2" id="KW-1185">Reference proteome</keyword>
<accession>A0A3S9U8P7</accession>
<evidence type="ECO:0000313" key="2">
    <source>
        <dbReference type="Proteomes" id="UP000287372"/>
    </source>
</evidence>
<reference evidence="1 2" key="1">
    <citation type="submission" date="2018-12" db="EMBL/GenBank/DDBJ databases">
        <authorList>
            <person name="Lieu J.K."/>
            <person name="Tian C.Z."/>
            <person name="Hsaio W.J."/>
            <person name="Shaffer C.D."/>
            <person name="Weston-Hafer K.A."/>
            <person name="Russell D.A."/>
            <person name="Pope W.H."/>
            <person name="Jacobs-Sera D."/>
            <person name="Hendrix R.W."/>
            <person name="Hatfull G.F."/>
        </authorList>
    </citation>
    <scope>NUCLEOTIDE SEQUENCE [LARGE SCALE GENOMIC DNA]</scope>
</reference>
<protein>
    <submittedName>
        <fullName evidence="1">Uncharacterized protein</fullName>
    </submittedName>
</protein>
<sequence length="122" mass="12502">MAVGRRFHSVTQRLTGAPVATGDTVVWRAPWPCRVTHIRAYRTGGAANAVNAKINSTNVLSANLTAGSSAFASGATDQTDDAGVGSGKMAAGDVLAFTVVSGDGTLLVLQADIEIDKDVTEL</sequence>
<evidence type="ECO:0000313" key="1">
    <source>
        <dbReference type="EMBL" id="AZS06648.1"/>
    </source>
</evidence>
<name>A0A3S9U8P7_9CAUD</name>
<dbReference type="Proteomes" id="UP000287372">
    <property type="component" value="Segment"/>
</dbReference>
<proteinExistence type="predicted"/>
<dbReference type="KEGG" id="vg:55009786"/>
<dbReference type="GeneID" id="55009786"/>
<organism evidence="1 2">
    <name type="scientific">Streptomyces phage Hiyaa</name>
    <dbReference type="NCBI Taxonomy" id="2499072"/>
    <lineage>
        <taxon>Viruses</taxon>
        <taxon>Duplodnaviria</taxon>
        <taxon>Heunggongvirae</taxon>
        <taxon>Uroviricota</taxon>
        <taxon>Caudoviricetes</taxon>
        <taxon>Hiyaavirus</taxon>
        <taxon>Hiyaavirus hiyaa</taxon>
    </lineage>
</organism>